<dbReference type="GeneID" id="14693314"/>
<keyword evidence="3" id="KW-1185">Reference proteome</keyword>
<dbReference type="Proteomes" id="UP000006319">
    <property type="component" value="Chromosome 10"/>
</dbReference>
<feature type="region of interest" description="Disordered" evidence="1">
    <location>
        <begin position="414"/>
        <end position="434"/>
    </location>
</feature>
<feature type="non-terminal residue" evidence="2">
    <location>
        <position position="690"/>
    </location>
</feature>
<reference evidence="2 3" key="1">
    <citation type="journal article" date="2012" name="Nat. Genet.">
        <title>Plasmodium cynomolgi genome sequences provide insight into Plasmodium vivax and the monkey malaria clade.</title>
        <authorList>
            <person name="Tachibana S."/>
            <person name="Sullivan S.A."/>
            <person name="Kawai S."/>
            <person name="Nakamura S."/>
            <person name="Kim H.R."/>
            <person name="Goto N."/>
            <person name="Arisue N."/>
            <person name="Palacpac N.M.Q."/>
            <person name="Honma H."/>
            <person name="Yagi M."/>
            <person name="Tougan T."/>
            <person name="Katakai Y."/>
            <person name="Kaneko O."/>
            <person name="Mita T."/>
            <person name="Kita K."/>
            <person name="Yasutomi Y."/>
            <person name="Sutton P.L."/>
            <person name="Shakhbatyan R."/>
            <person name="Horii T."/>
            <person name="Yasunaga T."/>
            <person name="Barnwell J.W."/>
            <person name="Escalante A.A."/>
            <person name="Carlton J.M."/>
            <person name="Tanabe K."/>
        </authorList>
    </citation>
    <scope>NUCLEOTIDE SEQUENCE [LARGE SCALE GENOMIC DNA]</scope>
    <source>
        <strain evidence="2 3">B</strain>
    </source>
</reference>
<dbReference type="AlphaFoldDB" id="K6UU91"/>
<dbReference type="PhylomeDB" id="K6UU91"/>
<dbReference type="eggNOG" id="KOG0229">
    <property type="taxonomic scope" value="Eukaryota"/>
</dbReference>
<dbReference type="SUPFAM" id="SSF82185">
    <property type="entry name" value="Histone H3 K4-specific methyltransferase SET7/9 N-terminal domain"/>
    <property type="match status" value="1"/>
</dbReference>
<evidence type="ECO:0000313" key="2">
    <source>
        <dbReference type="EMBL" id="GAB66954.1"/>
    </source>
</evidence>
<evidence type="ECO:0000256" key="1">
    <source>
        <dbReference type="SAM" id="MobiDB-lite"/>
    </source>
</evidence>
<gene>
    <name evidence="2" type="ORF">PCYB_103040</name>
</gene>
<feature type="region of interest" description="Disordered" evidence="1">
    <location>
        <begin position="472"/>
        <end position="493"/>
    </location>
</feature>
<dbReference type="KEGG" id="pcy:PCYB_103040"/>
<protein>
    <recommendedName>
        <fullName evidence="4">AVL9/DENND6 domain-containing protein</fullName>
    </recommendedName>
</protein>
<evidence type="ECO:0000313" key="3">
    <source>
        <dbReference type="Proteomes" id="UP000006319"/>
    </source>
</evidence>
<organism evidence="2 3">
    <name type="scientific">Plasmodium cynomolgi (strain B)</name>
    <dbReference type="NCBI Taxonomy" id="1120755"/>
    <lineage>
        <taxon>Eukaryota</taxon>
        <taxon>Sar</taxon>
        <taxon>Alveolata</taxon>
        <taxon>Apicomplexa</taxon>
        <taxon>Aconoidasida</taxon>
        <taxon>Haemosporida</taxon>
        <taxon>Plasmodiidae</taxon>
        <taxon>Plasmodium</taxon>
        <taxon>Plasmodium (Plasmodium)</taxon>
    </lineage>
</organism>
<proteinExistence type="predicted"/>
<dbReference type="RefSeq" id="XP_004222901.1">
    <property type="nucleotide sequence ID" value="XM_004222853.1"/>
</dbReference>
<feature type="compositionally biased region" description="Polar residues" evidence="1">
    <location>
        <begin position="484"/>
        <end position="493"/>
    </location>
</feature>
<evidence type="ECO:0008006" key="4">
    <source>
        <dbReference type="Google" id="ProtNLM"/>
    </source>
</evidence>
<feature type="region of interest" description="Disordered" evidence="1">
    <location>
        <begin position="83"/>
        <end position="136"/>
    </location>
</feature>
<name>K6UU91_PLACD</name>
<dbReference type="OrthoDB" id="296831at2759"/>
<feature type="compositionally biased region" description="Basic and acidic residues" evidence="1">
    <location>
        <begin position="472"/>
        <end position="483"/>
    </location>
</feature>
<dbReference type="VEuPathDB" id="PlasmoDB:PCYB_103040"/>
<accession>K6UU91</accession>
<sequence length="690" mass="79909">MYLFGETNTGNVLCDFYNHKSCKNYNEYNVMYAPSGNRYYMVGLNYMQDSSYKEILTIAQVPHFDFIYARLFPAMRVVLGQERATGRAKDRADGKSEDKAQDKSEDKAQDKSEDKAQDRAQDRAQHDSQPCVKTKGGAQKKYGELITFVDSFAADHPFDQMEFNDYYVHLSKDIEYVSNIKVKNILTILKAVLLEKKIVISCSKKGNGCRMVLLLLSFIPDIINFGFNVKTYQDKFEEWINLKLPLILFHEKYVLLLHINNLQLFNEHANGKNYLISTSTGSDVYYYVKNSVDVLYDLDNDELIVKKENLMNVLSLTKYEYNYLKGLNSIFQSLINFSSLFFETAKQSSITEDGHTGGGFSRGHSTSANALDNRLGARGCLDGGNAIWTHQHGEVERHTRGGEVIPDWETLPYRSSSNHGGKHNHVDGKRNPLLGESQVDRAGEKHEYIDDEDDICVLDTKSVNFQKGDRKKFDQMSEAEERIQSSNTKKNISMNDQSDRYISNLRSHFHVYFKNFFMSSKENYEEGKKELREQYELNYNNSFLQLWQETENYNYFIEKDFKINKFLKIAEQNNVPFNKEKMEDYKFVDDLLIIEKRDNAERGKNAQKNFKDVLLISLKGYVYEGTFSILKNCKEGVGKFLYNIHDITFQGEWQNDQINGSGHLLYNNKFKYFGNFKITCSVEMDSSLII</sequence>
<feature type="compositionally biased region" description="Basic and acidic residues" evidence="1">
    <location>
        <begin position="84"/>
        <end position="126"/>
    </location>
</feature>
<dbReference type="EMBL" id="DF157102">
    <property type="protein sequence ID" value="GAB66954.1"/>
    <property type="molecule type" value="Genomic_DNA"/>
</dbReference>